<comment type="subcellular location">
    <subcellularLocation>
        <location evidence="1">Cell outer membrane</location>
    </subcellularLocation>
</comment>
<accession>A0A3P4AVG0</accession>
<dbReference type="Pfam" id="PF07963">
    <property type="entry name" value="N_methyl"/>
    <property type="match status" value="1"/>
</dbReference>
<reference evidence="4 5" key="1">
    <citation type="submission" date="2018-10" db="EMBL/GenBank/DDBJ databases">
        <authorList>
            <person name="Peiro R."/>
            <person name="Begona"/>
            <person name="Cbmso G."/>
            <person name="Lopez M."/>
            <person name="Gonzalez S."/>
            <person name="Sacristan E."/>
            <person name="Castillo E."/>
        </authorList>
    </citation>
    <scope>NUCLEOTIDE SEQUENCE [LARGE SCALE GENOMIC DNA]</scope>
    <source>
        <strain evidence="4">TTHNAR1</strain>
        <plasmid evidence="5">4</plasmid>
    </source>
</reference>
<dbReference type="RefSeq" id="WP_124105688.1">
    <property type="nucleotide sequence ID" value="NZ_LR027520.1"/>
</dbReference>
<name>A0A3P4AVG0_THETH</name>
<sequence length="159" mass="16678">MKKALGLTLVEVLVAIAVLSLVLVAMNAVLLSSIRQTAISGSRTQAVQILNYLGRRVVGGETALLPSSGETKVYDYGSLGTAFPDLPREVRFADPALYKAEIANQGNPNWASGLGVAVNAYRIRVCWRQAGEERCTEAYTLSAPPGGAGPAAPPLPGIN</sequence>
<dbReference type="EMBL" id="LR027520">
    <property type="protein sequence ID" value="VCU54810.1"/>
    <property type="molecule type" value="Genomic_DNA"/>
</dbReference>
<keyword evidence="3" id="KW-0812">Transmembrane</keyword>
<protein>
    <recommendedName>
        <fullName evidence="6">Prepilin-type N-terminal cleavage/methylation domain-containing protein</fullName>
    </recommendedName>
</protein>
<geneLocation type="plasmid" evidence="4 5">
    <name>4</name>
</geneLocation>
<keyword evidence="3" id="KW-1133">Transmembrane helix</keyword>
<dbReference type="NCBIfam" id="TIGR02532">
    <property type="entry name" value="IV_pilin_GFxxxE"/>
    <property type="match status" value="1"/>
</dbReference>
<evidence type="ECO:0000256" key="3">
    <source>
        <dbReference type="SAM" id="Phobius"/>
    </source>
</evidence>
<dbReference type="InterPro" id="IPR012902">
    <property type="entry name" value="N_methyl_site"/>
</dbReference>
<dbReference type="AlphaFoldDB" id="A0A3P4AVG0"/>
<keyword evidence="2" id="KW-0998">Cell outer membrane</keyword>
<evidence type="ECO:0000256" key="1">
    <source>
        <dbReference type="ARBA" id="ARBA00004442"/>
    </source>
</evidence>
<gene>
    <name evidence="4" type="ORF">TTHNP4_00218</name>
</gene>
<dbReference type="Proteomes" id="UP000279841">
    <property type="component" value="Plasmid 4"/>
</dbReference>
<evidence type="ECO:0008006" key="6">
    <source>
        <dbReference type="Google" id="ProtNLM"/>
    </source>
</evidence>
<feature type="transmembrane region" description="Helical" evidence="3">
    <location>
        <begin position="12"/>
        <end position="34"/>
    </location>
</feature>
<keyword evidence="4" id="KW-0614">Plasmid</keyword>
<dbReference type="GO" id="GO:0009279">
    <property type="term" value="C:cell outer membrane"/>
    <property type="evidence" value="ECO:0007669"/>
    <property type="project" value="UniProtKB-SubCell"/>
</dbReference>
<evidence type="ECO:0000256" key="2">
    <source>
        <dbReference type="ARBA" id="ARBA00023237"/>
    </source>
</evidence>
<organism evidence="4 5">
    <name type="scientific">Thermus thermophilus</name>
    <dbReference type="NCBI Taxonomy" id="274"/>
    <lineage>
        <taxon>Bacteria</taxon>
        <taxon>Thermotogati</taxon>
        <taxon>Deinococcota</taxon>
        <taxon>Deinococci</taxon>
        <taxon>Thermales</taxon>
        <taxon>Thermaceae</taxon>
        <taxon>Thermus</taxon>
    </lineage>
</organism>
<keyword evidence="3" id="KW-0472">Membrane</keyword>
<proteinExistence type="predicted"/>
<evidence type="ECO:0000313" key="4">
    <source>
        <dbReference type="EMBL" id="VCU54810.1"/>
    </source>
</evidence>
<evidence type="ECO:0000313" key="5">
    <source>
        <dbReference type="Proteomes" id="UP000279841"/>
    </source>
</evidence>